<keyword evidence="5 14" id="KW-0812">Transmembrane</keyword>
<dbReference type="PANTHER" id="PTHR10283">
    <property type="entry name" value="SOLUTE CARRIER FAMILY 13 MEMBER"/>
    <property type="match status" value="1"/>
</dbReference>
<dbReference type="Proteomes" id="UP000051487">
    <property type="component" value="Unassembled WGS sequence"/>
</dbReference>
<feature type="transmembrane region" description="Helical" evidence="14">
    <location>
        <begin position="900"/>
        <end position="933"/>
    </location>
</feature>
<keyword evidence="8" id="KW-0496">Mitochondrion</keyword>
<comment type="similarity">
    <text evidence="3">Belongs to the universal ribosomal protein uS7 family.</text>
</comment>
<dbReference type="GO" id="GO:0006817">
    <property type="term" value="P:phosphate ion transport"/>
    <property type="evidence" value="ECO:0007669"/>
    <property type="project" value="TreeGrafter"/>
</dbReference>
<comment type="function">
    <text evidence="11">Component of the mitochondrial ribosome (mitoribosome), a dedicated translation machinery responsible for the synthesis of mitochondrial genome-encoded proteins, including at least some of the essential transmembrane subunits of the mitochondrial respiratory chain. The mitoribosomes are attached to the mitochondrial inner membrane and translation products are cotranslationally integrated into the membrane.</text>
</comment>
<comment type="subcellular location">
    <subcellularLocation>
        <location evidence="1">Membrane</location>
        <topology evidence="1">Multi-pass membrane protein</topology>
    </subcellularLocation>
    <subcellularLocation>
        <location evidence="2">Mitochondrion</location>
    </subcellularLocation>
</comment>
<feature type="domain" description="SPX" evidence="15">
    <location>
        <begin position="488"/>
        <end position="749"/>
    </location>
</feature>
<dbReference type="GO" id="GO:0005315">
    <property type="term" value="F:phosphate transmembrane transporter activity"/>
    <property type="evidence" value="ECO:0007669"/>
    <property type="project" value="TreeGrafter"/>
</dbReference>
<dbReference type="GO" id="GO:0005886">
    <property type="term" value="C:plasma membrane"/>
    <property type="evidence" value="ECO:0007669"/>
    <property type="project" value="TreeGrafter"/>
</dbReference>
<keyword evidence="7 14" id="KW-1133">Transmembrane helix</keyword>
<evidence type="ECO:0000256" key="5">
    <source>
        <dbReference type="ARBA" id="ARBA00022692"/>
    </source>
</evidence>
<evidence type="ECO:0000313" key="16">
    <source>
        <dbReference type="EMBL" id="GAQ11355.1"/>
    </source>
</evidence>
<evidence type="ECO:0000256" key="12">
    <source>
        <dbReference type="ARBA" id="ARBA00039306"/>
    </source>
</evidence>
<protein>
    <recommendedName>
        <fullName evidence="12">Small ribosomal subunit protein uS7m</fullName>
    </recommendedName>
</protein>
<feature type="transmembrane region" description="Helical" evidence="14">
    <location>
        <begin position="953"/>
        <end position="978"/>
    </location>
</feature>
<dbReference type="GO" id="GO:0005739">
    <property type="term" value="C:mitochondrion"/>
    <property type="evidence" value="ECO:0007669"/>
    <property type="project" value="UniProtKB-SubCell"/>
</dbReference>
<dbReference type="InterPro" id="IPR047988">
    <property type="entry name" value="Ribosomal_uS7m_fungi"/>
</dbReference>
<evidence type="ECO:0000256" key="2">
    <source>
        <dbReference type="ARBA" id="ARBA00004173"/>
    </source>
</evidence>
<keyword evidence="4" id="KW-0813">Transport</keyword>
<evidence type="ECO:0000256" key="9">
    <source>
        <dbReference type="ARBA" id="ARBA00023136"/>
    </source>
</evidence>
<sequence length="1335" mass="147807">MPPRISLFTVGKALPGFRPSTSPAVSSRFSINRPHAASTVQAQRRWNSSKSEKKDELEGVKGPTEDPLPHVSEEAAQMDKILHGGCGKYEAAASPELEQGTPVAEILQRDKDALKHMPKVMQDQLKRSSGNRSFSTFTRRYQPDLQGQDLPDPSVAVVANMINQVNQDVAELHPGLKFPAPESLPKTENFRERYDPLLEQFTKLLMRDGKLSKAQKNMSFILDHLRTAPPPQPHPKRPLLPGPPGPQLPLNPVLYLSLIVDSVAPLIKIRQQKGIAGGGAAVQIPVPLMQRQRRRTAIRWIIDASDKRRDSSFAQRVAHELVAVAEGRSGVWDRREAVHKLGIAGRSNLGLVTQRSPNFGLVPFSSQDSLPVETVSSNAVGRTVARIASATGAYEHEHDGHDQSFELKDLHTRSRYPLVTRERTSSSHFVSIESDSHEQVQTEKYSQPGEKSGQDYRASNLRLRFWVEALRRRQTSKESAAGQRTAKMKFSHSIQFNAVPDWSAYYIAYSNLKKLIYSLEQHARKASGQAQSDVESAPLLSETPTPEAVFRRALNAELDKICSFYEVKESEILKEVEDVVHDAEEYSSKADGADVDPMSDAMIKSRRMSSSSNSRPRTSGSYRDFPSEETEDDDDGADSDDEHQPPAGQRVVPLTGRSRSDLSDSRFMADSRILGFVRRGSGGHDEHSRDSRFLDLYNEGLSLKQRAVNVYVSLCGLKSYIQLNKTGFSKALKKFDKILDCNLRREYMSSTVSPAYPFTDSTMKKIEDVIARIEQLYADVITGGDLPLAQRELRLHLREHVVWERNTVWREMIGIERKAQAANVGIRRTLLGMDEDPAAARRQGDEQEAAAKEIKTPFGRCSVPEWLCSLSFGTLIVILTAFIILLYAPIMDKPEQQNCLAMLVFVSLLWATEVIPLFVTSLLIPFLVVMLRIMKSTEKPYHRLGPKDATSAAFSAMWTPVIMLLLGGFTIAAALSKYDIARRMAMFVLSRAGSNPKVVLLTSMFVSMFLSMWISNVASPVLCYSIIQPLLRNLPPDSNFAKALVLGIALAANVGGAASPIASPQNIIALQNMYPSISWGTWFFVSLPVCIISILLIWLLLLATFKPGRGTTIVPIRPVKDRFSGVQYFVTIVTLSTIGLWCASHQLEHVFGDMGVIAIIPMVLFFGTGILNKEDFNNFLWTIIILAAGGLCLGKAVTSSGLLHTIAKAITVRVDHFSLYGVLLVFTALILVMATFISHTVAALIMLPLVRQIGVGMDDPHPNLLVMASALMCSVAMALPTSGFPNMTAIMTEVPQTGQRYLHVRHFLTRGIPASLMSWAVIVTIGYGLMYIAGL</sequence>
<feature type="transmembrane region" description="Helical" evidence="14">
    <location>
        <begin position="1150"/>
        <end position="1172"/>
    </location>
</feature>
<dbReference type="InterPro" id="IPR004331">
    <property type="entry name" value="SPX_dom"/>
</dbReference>
<feature type="region of interest" description="Disordered" evidence="13">
    <location>
        <begin position="17"/>
        <end position="69"/>
    </location>
</feature>
<evidence type="ECO:0000256" key="13">
    <source>
        <dbReference type="SAM" id="MobiDB-lite"/>
    </source>
</evidence>
<evidence type="ECO:0000256" key="8">
    <source>
        <dbReference type="ARBA" id="ARBA00023128"/>
    </source>
</evidence>
<feature type="transmembrane region" description="Helical" evidence="14">
    <location>
        <begin position="998"/>
        <end position="1027"/>
    </location>
</feature>
<evidence type="ECO:0000256" key="11">
    <source>
        <dbReference type="ARBA" id="ARBA00037226"/>
    </source>
</evidence>
<comment type="caution">
    <text evidence="16">The sequence shown here is derived from an EMBL/GenBank/DDBJ whole genome shotgun (WGS) entry which is preliminary data.</text>
</comment>
<dbReference type="FunFam" id="1.10.455.10:FF:000006">
    <property type="entry name" value="37S ribosomal protein S7, mitochondrial"/>
    <property type="match status" value="1"/>
</dbReference>
<dbReference type="EMBL" id="BCLY01000016">
    <property type="protein sequence ID" value="GAQ11355.1"/>
    <property type="molecule type" value="Genomic_DNA"/>
</dbReference>
<dbReference type="SUPFAM" id="SSF47973">
    <property type="entry name" value="Ribosomal protein S7"/>
    <property type="match status" value="1"/>
</dbReference>
<feature type="transmembrane region" description="Helical" evidence="14">
    <location>
        <begin position="870"/>
        <end position="888"/>
    </location>
</feature>
<keyword evidence="9 14" id="KW-0472">Membrane</keyword>
<feature type="compositionally biased region" description="Polar residues" evidence="13">
    <location>
        <begin position="38"/>
        <end position="49"/>
    </location>
</feature>
<feature type="compositionally biased region" description="Acidic residues" evidence="13">
    <location>
        <begin position="627"/>
        <end position="641"/>
    </location>
</feature>
<feature type="region of interest" description="Disordered" evidence="13">
    <location>
        <begin position="427"/>
        <end position="454"/>
    </location>
</feature>
<dbReference type="Gene3D" id="1.10.455.10">
    <property type="entry name" value="Ribosomal protein S7 domain"/>
    <property type="match status" value="1"/>
</dbReference>
<dbReference type="CDD" id="cd01115">
    <property type="entry name" value="SLC13_permease"/>
    <property type="match status" value="1"/>
</dbReference>
<evidence type="ECO:0000256" key="6">
    <source>
        <dbReference type="ARBA" id="ARBA00022980"/>
    </source>
</evidence>
<proteinExistence type="inferred from homology"/>
<evidence type="ECO:0000256" key="7">
    <source>
        <dbReference type="ARBA" id="ARBA00022989"/>
    </source>
</evidence>
<name>A0AAN4PRF3_ASPLE</name>
<feature type="transmembrane region" description="Helical" evidence="14">
    <location>
        <begin position="1311"/>
        <end position="1333"/>
    </location>
</feature>
<evidence type="ECO:0000256" key="3">
    <source>
        <dbReference type="ARBA" id="ARBA00007151"/>
    </source>
</evidence>
<dbReference type="Pfam" id="PF00177">
    <property type="entry name" value="Ribosomal_S7"/>
    <property type="match status" value="1"/>
</dbReference>
<accession>A0AAN4PRF3</accession>
<gene>
    <name evidence="16" type="ORF">ALT_8676</name>
</gene>
<evidence type="ECO:0000256" key="4">
    <source>
        <dbReference type="ARBA" id="ARBA00022448"/>
    </source>
</evidence>
<dbReference type="GO" id="GO:1990904">
    <property type="term" value="C:ribonucleoprotein complex"/>
    <property type="evidence" value="ECO:0007669"/>
    <property type="project" value="UniProtKB-KW"/>
</dbReference>
<feature type="compositionally biased region" description="Basic and acidic residues" evidence="13">
    <location>
        <begin position="50"/>
        <end position="69"/>
    </location>
</feature>
<dbReference type="PANTHER" id="PTHR10283:SF92">
    <property type="entry name" value="LOW-AFFINITY PHOSPHATE TRANSPORTER PHO91"/>
    <property type="match status" value="1"/>
</dbReference>
<dbReference type="PROSITE" id="PS51382">
    <property type="entry name" value="SPX"/>
    <property type="match status" value="1"/>
</dbReference>
<keyword evidence="6" id="KW-0689">Ribosomal protein</keyword>
<dbReference type="InterPro" id="IPR036823">
    <property type="entry name" value="Ribosomal_uS7_dom_sf"/>
</dbReference>
<dbReference type="GO" id="GO:0005840">
    <property type="term" value="C:ribosome"/>
    <property type="evidence" value="ECO:0007669"/>
    <property type="project" value="UniProtKB-KW"/>
</dbReference>
<dbReference type="GO" id="GO:0006797">
    <property type="term" value="P:polyphosphate metabolic process"/>
    <property type="evidence" value="ECO:0007669"/>
    <property type="project" value="TreeGrafter"/>
</dbReference>
<feature type="compositionally biased region" description="Low complexity" evidence="13">
    <location>
        <begin position="608"/>
        <end position="621"/>
    </location>
</feature>
<dbReference type="CDD" id="cd14478">
    <property type="entry name" value="SPX_PHO87_PHO90_like"/>
    <property type="match status" value="1"/>
</dbReference>
<feature type="region of interest" description="Disordered" evidence="13">
    <location>
        <begin position="605"/>
        <end position="662"/>
    </location>
</feature>
<evidence type="ECO:0000259" key="15">
    <source>
        <dbReference type="PROSITE" id="PS51382"/>
    </source>
</evidence>
<dbReference type="Pfam" id="PF03105">
    <property type="entry name" value="SPX"/>
    <property type="match status" value="2"/>
</dbReference>
<dbReference type="InterPro" id="IPR004680">
    <property type="entry name" value="Cit_transptr-like_dom"/>
</dbReference>
<dbReference type="InterPro" id="IPR023798">
    <property type="entry name" value="Ribosomal_uS7_dom"/>
</dbReference>
<evidence type="ECO:0000256" key="14">
    <source>
        <dbReference type="SAM" id="Phobius"/>
    </source>
</evidence>
<organism evidence="16 17">
    <name type="scientific">Aspergillus lentulus</name>
    <dbReference type="NCBI Taxonomy" id="293939"/>
    <lineage>
        <taxon>Eukaryota</taxon>
        <taxon>Fungi</taxon>
        <taxon>Dikarya</taxon>
        <taxon>Ascomycota</taxon>
        <taxon>Pezizomycotina</taxon>
        <taxon>Eurotiomycetes</taxon>
        <taxon>Eurotiomycetidae</taxon>
        <taxon>Eurotiales</taxon>
        <taxon>Aspergillaceae</taxon>
        <taxon>Aspergillus</taxon>
        <taxon>Aspergillus subgen. Fumigati</taxon>
    </lineage>
</organism>
<feature type="transmembrane region" description="Helical" evidence="14">
    <location>
        <begin position="1125"/>
        <end position="1143"/>
    </location>
</feature>
<evidence type="ECO:0000256" key="1">
    <source>
        <dbReference type="ARBA" id="ARBA00004141"/>
    </source>
</evidence>
<feature type="compositionally biased region" description="Polar residues" evidence="13">
    <location>
        <begin position="19"/>
        <end position="30"/>
    </location>
</feature>
<evidence type="ECO:0000256" key="10">
    <source>
        <dbReference type="ARBA" id="ARBA00023274"/>
    </source>
</evidence>
<dbReference type="Pfam" id="PF03600">
    <property type="entry name" value="CitMHS"/>
    <property type="match status" value="1"/>
</dbReference>
<feature type="transmembrane region" description="Helical" evidence="14">
    <location>
        <begin position="1265"/>
        <end position="1290"/>
    </location>
</feature>
<reference evidence="16 17" key="1">
    <citation type="submission" date="2015-11" db="EMBL/GenBank/DDBJ databases">
        <title>Aspergillus lentulus strain IFM 54703T.</title>
        <authorList>
            <person name="Kusuya Y."/>
            <person name="Sakai K."/>
            <person name="Kamei K."/>
            <person name="Takahashi H."/>
            <person name="Yaguchi T."/>
        </authorList>
    </citation>
    <scope>NUCLEOTIDE SEQUENCE [LARGE SCALE GENOMIC DNA]</scope>
    <source>
        <strain evidence="16 17">IFM 54703</strain>
    </source>
</reference>
<feature type="transmembrane region" description="Helical" evidence="14">
    <location>
        <begin position="1039"/>
        <end position="1061"/>
    </location>
</feature>
<feature type="transmembrane region" description="Helical" evidence="14">
    <location>
        <begin position="1082"/>
        <end position="1105"/>
    </location>
</feature>
<dbReference type="CDD" id="cd14868">
    <property type="entry name" value="uS7_Mitochondria_Fungi"/>
    <property type="match status" value="1"/>
</dbReference>
<evidence type="ECO:0000313" key="17">
    <source>
        <dbReference type="Proteomes" id="UP000051487"/>
    </source>
</evidence>
<feature type="transmembrane region" description="Helical" evidence="14">
    <location>
        <begin position="1219"/>
        <end position="1245"/>
    </location>
</feature>
<keyword evidence="10" id="KW-0687">Ribonucleoprotein</keyword>
<feature type="transmembrane region" description="Helical" evidence="14">
    <location>
        <begin position="1178"/>
        <end position="1198"/>
    </location>
</feature>